<evidence type="ECO:0000313" key="2">
    <source>
        <dbReference type="EMBL" id="TDG44220.1"/>
    </source>
</evidence>
<dbReference type="AlphaFoldDB" id="A0A484B841"/>
<accession>A0A484B841</accession>
<feature type="region of interest" description="Disordered" evidence="1">
    <location>
        <begin position="34"/>
        <end position="70"/>
    </location>
</feature>
<feature type="compositionally biased region" description="Polar residues" evidence="1">
    <location>
        <begin position="59"/>
        <end position="70"/>
    </location>
</feature>
<sequence length="70" mass="6971">MAKRCPACSSTRRPQSMDVVNAAAVATAVNSPVKCDGHASAAPPTPPPPPAAAAAPVRSSISMSTTDANR</sequence>
<evidence type="ECO:0000256" key="1">
    <source>
        <dbReference type="SAM" id="MobiDB-lite"/>
    </source>
</evidence>
<protein>
    <submittedName>
        <fullName evidence="2">Uncharacterized protein</fullName>
    </submittedName>
</protein>
<proteinExistence type="predicted"/>
<keyword evidence="3" id="KW-1185">Reference proteome</keyword>
<reference evidence="2 3" key="1">
    <citation type="journal article" date="2019" name="J. Hered.">
        <title>An Improved Genome Assembly for Drosophila navojoa, the Basal Species in the mojavensis Cluster.</title>
        <authorList>
            <person name="Vanderlinde T."/>
            <person name="Dupim E.G."/>
            <person name="Nazario-Yepiz N.O."/>
            <person name="Carvalho A.B."/>
        </authorList>
    </citation>
    <scope>NUCLEOTIDE SEQUENCE [LARGE SCALE GENOMIC DNA]</scope>
    <source>
        <strain evidence="2">Navoj_Jal97</strain>
        <tissue evidence="2">Whole organism</tissue>
    </source>
</reference>
<dbReference type="EMBL" id="LSRL02000113">
    <property type="protein sequence ID" value="TDG44220.1"/>
    <property type="molecule type" value="Genomic_DNA"/>
</dbReference>
<gene>
    <name evidence="2" type="ORF">AWZ03_009340</name>
</gene>
<name>A0A484B841_DRONA</name>
<dbReference type="Proteomes" id="UP000295192">
    <property type="component" value="Unassembled WGS sequence"/>
</dbReference>
<comment type="caution">
    <text evidence="2">The sequence shown here is derived from an EMBL/GenBank/DDBJ whole genome shotgun (WGS) entry which is preliminary data.</text>
</comment>
<organism evidence="2 3">
    <name type="scientific">Drosophila navojoa</name>
    <name type="common">Fruit fly</name>
    <dbReference type="NCBI Taxonomy" id="7232"/>
    <lineage>
        <taxon>Eukaryota</taxon>
        <taxon>Metazoa</taxon>
        <taxon>Ecdysozoa</taxon>
        <taxon>Arthropoda</taxon>
        <taxon>Hexapoda</taxon>
        <taxon>Insecta</taxon>
        <taxon>Pterygota</taxon>
        <taxon>Neoptera</taxon>
        <taxon>Endopterygota</taxon>
        <taxon>Diptera</taxon>
        <taxon>Brachycera</taxon>
        <taxon>Muscomorpha</taxon>
        <taxon>Ephydroidea</taxon>
        <taxon>Drosophilidae</taxon>
        <taxon>Drosophila</taxon>
    </lineage>
</organism>
<evidence type="ECO:0000313" key="3">
    <source>
        <dbReference type="Proteomes" id="UP000295192"/>
    </source>
</evidence>